<dbReference type="InterPro" id="IPR005467">
    <property type="entry name" value="His_kinase_dom"/>
</dbReference>
<keyword evidence="6 11" id="KW-0418">Kinase</keyword>
<evidence type="ECO:0000256" key="2">
    <source>
        <dbReference type="ARBA" id="ARBA00012438"/>
    </source>
</evidence>
<dbReference type="InterPro" id="IPR036890">
    <property type="entry name" value="HATPase_C_sf"/>
</dbReference>
<evidence type="ECO:0000313" key="12">
    <source>
        <dbReference type="Proteomes" id="UP000250222"/>
    </source>
</evidence>
<dbReference type="Gene3D" id="3.30.565.10">
    <property type="entry name" value="Histidine kinase-like ATPase, C-terminal domain"/>
    <property type="match status" value="1"/>
</dbReference>
<dbReference type="EMBL" id="UETB01000011">
    <property type="protein sequence ID" value="SSA44984.1"/>
    <property type="molecule type" value="Genomic_DNA"/>
</dbReference>
<comment type="catalytic activity">
    <reaction evidence="1">
        <text>ATP + protein L-histidine = ADP + protein N-phospho-L-histidine.</text>
        <dbReference type="EC" id="2.7.13.3"/>
    </reaction>
</comment>
<dbReference type="SUPFAM" id="SSF55874">
    <property type="entry name" value="ATPase domain of HSP90 chaperone/DNA topoisomerase II/histidine kinase"/>
    <property type="match status" value="1"/>
</dbReference>
<evidence type="ECO:0000256" key="6">
    <source>
        <dbReference type="ARBA" id="ARBA00022777"/>
    </source>
</evidence>
<protein>
    <recommendedName>
        <fullName evidence="2">histidine kinase</fullName>
        <ecNumber evidence="2">2.7.13.3</ecNumber>
    </recommendedName>
</protein>
<evidence type="ECO:0000256" key="9">
    <source>
        <dbReference type="SAM" id="Phobius"/>
    </source>
</evidence>
<dbReference type="PANTHER" id="PTHR24421">
    <property type="entry name" value="NITRATE/NITRITE SENSOR PROTEIN NARX-RELATED"/>
    <property type="match status" value="1"/>
</dbReference>
<gene>
    <name evidence="11" type="ORF">SAMN05216184_11126</name>
</gene>
<dbReference type="Pfam" id="PF02518">
    <property type="entry name" value="HATPase_c"/>
    <property type="match status" value="1"/>
</dbReference>
<dbReference type="InterPro" id="IPR003594">
    <property type="entry name" value="HATPase_dom"/>
</dbReference>
<proteinExistence type="predicted"/>
<name>A0A2Y9AKD6_9MICO</name>
<dbReference type="CDD" id="cd16917">
    <property type="entry name" value="HATPase_UhpB-NarQ-NarX-like"/>
    <property type="match status" value="1"/>
</dbReference>
<dbReference type="AlphaFoldDB" id="A0A2Y9AKD6"/>
<evidence type="ECO:0000313" key="11">
    <source>
        <dbReference type="EMBL" id="SSA44984.1"/>
    </source>
</evidence>
<dbReference type="PROSITE" id="PS50109">
    <property type="entry name" value="HIS_KIN"/>
    <property type="match status" value="1"/>
</dbReference>
<keyword evidence="9" id="KW-0472">Membrane</keyword>
<dbReference type="GO" id="GO:0000155">
    <property type="term" value="F:phosphorelay sensor kinase activity"/>
    <property type="evidence" value="ECO:0007669"/>
    <property type="project" value="InterPro"/>
</dbReference>
<dbReference type="Proteomes" id="UP000250222">
    <property type="component" value="Unassembled WGS sequence"/>
</dbReference>
<keyword evidence="8" id="KW-0902">Two-component regulatory system</keyword>
<organism evidence="11 12">
    <name type="scientific">Georgenia satyanarayanai</name>
    <dbReference type="NCBI Taxonomy" id="860221"/>
    <lineage>
        <taxon>Bacteria</taxon>
        <taxon>Bacillati</taxon>
        <taxon>Actinomycetota</taxon>
        <taxon>Actinomycetes</taxon>
        <taxon>Micrococcales</taxon>
        <taxon>Bogoriellaceae</taxon>
        <taxon>Georgenia</taxon>
    </lineage>
</organism>
<dbReference type="Gene3D" id="1.20.5.1930">
    <property type="match status" value="1"/>
</dbReference>
<dbReference type="InterPro" id="IPR011712">
    <property type="entry name" value="Sig_transdc_His_kin_sub3_dim/P"/>
</dbReference>
<dbReference type="InterPro" id="IPR050482">
    <property type="entry name" value="Sensor_HK_TwoCompSys"/>
</dbReference>
<sequence>MSEAVPGGKAGWHTRGVTADRARARVDRARRTLAERPDLADRAVWLGYLAAVLVMTAVYLVPSVIWYPHPPGSRGALTLAAVPAAAGLLGALALRRRRRHPARTVVATAALAALSLALVGAPGATVLGAALAVYSLAATWPSVRTWPAVIGAVAAVSGATLFGLSLHLWAVVIGLSNLTAGAPDYPPGPLLPHEWTGMGRALLTSHDNRVLEATLYALLLVSAVVVGLNVRSRRQREAAARAQVQARLREHRQDLLMARSTERTTIAREVHDVVAHSISVMVALADGAGAVASRSPDRALEAMREVSATGRSALADMRRVLAALDETAPDPAEETADLTAMVDRFRAAGLPVAATGLDVDVPGPVALAMRRIVGEALTNALRHAPGTPRVVLTVLRTGDAVEIEVLDDGSRGGVPEAPTQGSGRGLVGIRERAAILGGRAEAGPRPGGGWRVAVTLPVDGGQR</sequence>
<feature type="transmembrane region" description="Helical" evidence="9">
    <location>
        <begin position="75"/>
        <end position="94"/>
    </location>
</feature>
<evidence type="ECO:0000256" key="5">
    <source>
        <dbReference type="ARBA" id="ARBA00022741"/>
    </source>
</evidence>
<keyword evidence="9" id="KW-0812">Transmembrane</keyword>
<keyword evidence="3" id="KW-0597">Phosphoprotein</keyword>
<dbReference type="PANTHER" id="PTHR24421:SF10">
    <property type="entry name" value="NITRATE_NITRITE SENSOR PROTEIN NARQ"/>
    <property type="match status" value="1"/>
</dbReference>
<dbReference type="EC" id="2.7.13.3" evidence="2"/>
<keyword evidence="4" id="KW-0808">Transferase</keyword>
<keyword evidence="9" id="KW-1133">Transmembrane helix</keyword>
<dbReference type="GO" id="GO:0005524">
    <property type="term" value="F:ATP binding"/>
    <property type="evidence" value="ECO:0007669"/>
    <property type="project" value="UniProtKB-KW"/>
</dbReference>
<evidence type="ECO:0000256" key="1">
    <source>
        <dbReference type="ARBA" id="ARBA00000085"/>
    </source>
</evidence>
<feature type="transmembrane region" description="Helical" evidence="9">
    <location>
        <begin position="106"/>
        <end position="134"/>
    </location>
</feature>
<feature type="transmembrane region" description="Helical" evidence="9">
    <location>
        <begin position="146"/>
        <end position="169"/>
    </location>
</feature>
<evidence type="ECO:0000256" key="3">
    <source>
        <dbReference type="ARBA" id="ARBA00022553"/>
    </source>
</evidence>
<dbReference type="GO" id="GO:0046983">
    <property type="term" value="F:protein dimerization activity"/>
    <property type="evidence" value="ECO:0007669"/>
    <property type="project" value="InterPro"/>
</dbReference>
<reference evidence="11 12" key="1">
    <citation type="submission" date="2016-10" db="EMBL/GenBank/DDBJ databases">
        <authorList>
            <person name="Cai Z."/>
        </authorList>
    </citation>
    <scope>NUCLEOTIDE SEQUENCE [LARGE SCALE GENOMIC DNA]</scope>
    <source>
        <strain evidence="11 12">CGMCC 1.10826</strain>
    </source>
</reference>
<evidence type="ECO:0000259" key="10">
    <source>
        <dbReference type="PROSITE" id="PS50109"/>
    </source>
</evidence>
<keyword evidence="5" id="KW-0547">Nucleotide-binding</keyword>
<dbReference type="GO" id="GO:0016020">
    <property type="term" value="C:membrane"/>
    <property type="evidence" value="ECO:0007669"/>
    <property type="project" value="InterPro"/>
</dbReference>
<evidence type="ECO:0000256" key="4">
    <source>
        <dbReference type="ARBA" id="ARBA00022679"/>
    </source>
</evidence>
<feature type="transmembrane region" description="Helical" evidence="9">
    <location>
        <begin position="210"/>
        <end position="230"/>
    </location>
</feature>
<keyword evidence="7" id="KW-0067">ATP-binding</keyword>
<keyword evidence="12" id="KW-1185">Reference proteome</keyword>
<dbReference type="Pfam" id="PF07730">
    <property type="entry name" value="HisKA_3"/>
    <property type="match status" value="1"/>
</dbReference>
<feature type="domain" description="Histidine kinase" evidence="10">
    <location>
        <begin position="369"/>
        <end position="460"/>
    </location>
</feature>
<evidence type="ECO:0000256" key="8">
    <source>
        <dbReference type="ARBA" id="ARBA00023012"/>
    </source>
</evidence>
<accession>A0A2Y9AKD6</accession>
<evidence type="ECO:0000256" key="7">
    <source>
        <dbReference type="ARBA" id="ARBA00022840"/>
    </source>
</evidence>
<feature type="transmembrane region" description="Helical" evidence="9">
    <location>
        <begin position="45"/>
        <end position="69"/>
    </location>
</feature>